<evidence type="ECO:0000313" key="3">
    <source>
        <dbReference type="Proteomes" id="UP001500984"/>
    </source>
</evidence>
<proteinExistence type="predicted"/>
<keyword evidence="3" id="KW-1185">Reference proteome</keyword>
<feature type="transmembrane region" description="Helical" evidence="1">
    <location>
        <begin position="135"/>
        <end position="161"/>
    </location>
</feature>
<name>A0ABP5I8H9_9MICO</name>
<feature type="transmembrane region" description="Helical" evidence="1">
    <location>
        <begin position="181"/>
        <end position="204"/>
    </location>
</feature>
<evidence type="ECO:0000256" key="1">
    <source>
        <dbReference type="SAM" id="Phobius"/>
    </source>
</evidence>
<feature type="transmembrane region" description="Helical" evidence="1">
    <location>
        <begin position="420"/>
        <end position="441"/>
    </location>
</feature>
<dbReference type="Proteomes" id="UP001500984">
    <property type="component" value="Unassembled WGS sequence"/>
</dbReference>
<feature type="transmembrane region" description="Helical" evidence="1">
    <location>
        <begin position="245"/>
        <end position="263"/>
    </location>
</feature>
<protein>
    <submittedName>
        <fullName evidence="2">TIGR00366 family protein</fullName>
    </submittedName>
</protein>
<comment type="caution">
    <text evidence="2">The sequence shown here is derived from an EMBL/GenBank/DDBJ whole genome shotgun (WGS) entry which is preliminary data.</text>
</comment>
<accession>A0ABP5I8H9</accession>
<dbReference type="Pfam" id="PF02667">
    <property type="entry name" value="SCFA_trans"/>
    <property type="match status" value="1"/>
</dbReference>
<feature type="transmembrane region" description="Helical" evidence="1">
    <location>
        <begin position="275"/>
        <end position="295"/>
    </location>
</feature>
<keyword evidence="1" id="KW-0472">Membrane</keyword>
<reference evidence="3" key="1">
    <citation type="journal article" date="2019" name="Int. J. Syst. Evol. Microbiol.">
        <title>The Global Catalogue of Microorganisms (GCM) 10K type strain sequencing project: providing services to taxonomists for standard genome sequencing and annotation.</title>
        <authorList>
            <consortium name="The Broad Institute Genomics Platform"/>
            <consortium name="The Broad Institute Genome Sequencing Center for Infectious Disease"/>
            <person name="Wu L."/>
            <person name="Ma J."/>
        </authorList>
    </citation>
    <scope>NUCLEOTIDE SEQUENCE [LARGE SCALE GENOMIC DNA]</scope>
    <source>
        <strain evidence="3">JCM 15900</strain>
    </source>
</reference>
<feature type="transmembrane region" description="Helical" evidence="1">
    <location>
        <begin position="56"/>
        <end position="74"/>
    </location>
</feature>
<dbReference type="EMBL" id="BAAAPZ010000005">
    <property type="protein sequence ID" value="GAA2095652.1"/>
    <property type="molecule type" value="Genomic_DNA"/>
</dbReference>
<dbReference type="RefSeq" id="WP_344336720.1">
    <property type="nucleotide sequence ID" value="NZ_BAAAPZ010000005.1"/>
</dbReference>
<feature type="transmembrane region" description="Helical" evidence="1">
    <location>
        <begin position="12"/>
        <end position="36"/>
    </location>
</feature>
<evidence type="ECO:0000313" key="2">
    <source>
        <dbReference type="EMBL" id="GAA2095652.1"/>
    </source>
</evidence>
<dbReference type="InterPro" id="IPR006160">
    <property type="entry name" value="SCFA_transpt_AtoE"/>
</dbReference>
<keyword evidence="1" id="KW-1133">Transmembrane helix</keyword>
<gene>
    <name evidence="2" type="ORF">GCM10009823_15280</name>
</gene>
<dbReference type="PANTHER" id="PTHR41983:SF2">
    <property type="entry name" value="SHORT-CHAIN FATTY ACID TRANSPORTER-RELATED"/>
    <property type="match status" value="1"/>
</dbReference>
<organism evidence="2 3">
    <name type="scientific">Brevibacterium salitolerans</name>
    <dbReference type="NCBI Taxonomy" id="1403566"/>
    <lineage>
        <taxon>Bacteria</taxon>
        <taxon>Bacillati</taxon>
        <taxon>Actinomycetota</taxon>
        <taxon>Actinomycetes</taxon>
        <taxon>Micrococcales</taxon>
        <taxon>Brevibacteriaceae</taxon>
        <taxon>Brevibacterium</taxon>
    </lineage>
</organism>
<dbReference type="PANTHER" id="PTHR41983">
    <property type="entry name" value="SHORT-CHAIN FATTY ACID TRANSPORTER-RELATED"/>
    <property type="match status" value="1"/>
</dbReference>
<feature type="transmembrane region" description="Helical" evidence="1">
    <location>
        <begin position="95"/>
        <end position="123"/>
    </location>
</feature>
<keyword evidence="1" id="KW-0812">Transmembrane</keyword>
<sequence length="442" mass="46164">MKSLASALSRAFYRFLPDSLVVAVLLTLVTFVLAATVEKQNPIDLVSMWGGSAWDLLAFSMQIAMLLLTGYMLASTPLVDRGLDALAQRVRSPRAAVAIATFAGALGTWLNVGFGLVIGVVLARKLARTVPGMHYPLAVAGGYAGFSLYGIGLSGTIPLTIATPGHILEEQMGVVPTTETIFAPLVLLTAAVVILGLPAFVALLHPKDAAEVIELRLPQPAPQEEAGKEAGGGETLADRLNRSPAIGIFIGLLGISYTVLHFVGRGAVDFDIINLAFLSLALLLFARPSAFLAALRNSIGVVSGVLVQYPLYAGIMGVLAGSGLMVTFAGVFAGVSTPETLPFFSFLSGGIINLLAPSGGAQWAVQGPIMVEAAGSMGADYAATALGVAYGDQWTNSIQPFWILPVLAISGIKLRDVMGYLFLIMLFLGIVYGASILLLGFL</sequence>
<feature type="transmembrane region" description="Helical" evidence="1">
    <location>
        <begin position="315"/>
        <end position="335"/>
    </location>
</feature>